<keyword evidence="2" id="KW-0238">DNA-binding</keyword>
<dbReference type="OrthoDB" id="8720942at2"/>
<keyword evidence="3" id="KW-1185">Reference proteome</keyword>
<dbReference type="AlphaFoldDB" id="A0A5E4UYX4"/>
<reference evidence="2 3" key="1">
    <citation type="submission" date="2019-08" db="EMBL/GenBank/DDBJ databases">
        <authorList>
            <person name="Peeters C."/>
        </authorList>
    </citation>
    <scope>NUCLEOTIDE SEQUENCE [LARGE SCALE GENOMIC DNA]</scope>
    <source>
        <strain evidence="2 3">LMG 31012</strain>
    </source>
</reference>
<proteinExistence type="predicted"/>
<dbReference type="EMBL" id="CABPSH010000004">
    <property type="protein sequence ID" value="VVE04319.1"/>
    <property type="molecule type" value="Genomic_DNA"/>
</dbReference>
<dbReference type="InterPro" id="IPR005175">
    <property type="entry name" value="PPC_dom"/>
</dbReference>
<dbReference type="RefSeq" id="WP_150589458.1">
    <property type="nucleotide sequence ID" value="NZ_CABPSH010000004.1"/>
</dbReference>
<dbReference type="GO" id="GO:0003677">
    <property type="term" value="F:DNA binding"/>
    <property type="evidence" value="ECO:0007669"/>
    <property type="project" value="UniProtKB-KW"/>
</dbReference>
<dbReference type="Gene3D" id="3.30.1330.80">
    <property type="entry name" value="Hypothetical protein, similar to alpha- acetolactate decarboxylase, domain 2"/>
    <property type="match status" value="2"/>
</dbReference>
<accession>A0A5E4UYX4</accession>
<name>A0A5E4UYX4_9BURK</name>
<dbReference type="Pfam" id="PF03479">
    <property type="entry name" value="PCC"/>
    <property type="match status" value="1"/>
</dbReference>
<evidence type="ECO:0000313" key="3">
    <source>
        <dbReference type="Proteomes" id="UP000400981"/>
    </source>
</evidence>
<feature type="domain" description="PPC" evidence="1">
    <location>
        <begin position="182"/>
        <end position="300"/>
    </location>
</feature>
<protein>
    <submittedName>
        <fullName evidence="2">DNA-binding protein</fullName>
    </submittedName>
</protein>
<dbReference type="SUPFAM" id="SSF117856">
    <property type="entry name" value="AF0104/ALDC/Ptd012-like"/>
    <property type="match status" value="2"/>
</dbReference>
<evidence type="ECO:0000313" key="2">
    <source>
        <dbReference type="EMBL" id="VVE04319.1"/>
    </source>
</evidence>
<evidence type="ECO:0000259" key="1">
    <source>
        <dbReference type="PROSITE" id="PS51742"/>
    </source>
</evidence>
<organism evidence="2 3">
    <name type="scientific">Pandoraea eparura</name>
    <dbReference type="NCBI Taxonomy" id="2508291"/>
    <lineage>
        <taxon>Bacteria</taxon>
        <taxon>Pseudomonadati</taxon>
        <taxon>Pseudomonadota</taxon>
        <taxon>Betaproteobacteria</taxon>
        <taxon>Burkholderiales</taxon>
        <taxon>Burkholderiaceae</taxon>
        <taxon>Pandoraea</taxon>
    </lineage>
</organism>
<dbReference type="PROSITE" id="PS51742">
    <property type="entry name" value="PPC"/>
    <property type="match status" value="1"/>
</dbReference>
<dbReference type="Proteomes" id="UP000400981">
    <property type="component" value="Unassembled WGS sequence"/>
</dbReference>
<gene>
    <name evidence="2" type="ORF">PEP31012_02285</name>
</gene>
<sequence length="300" mass="32308">MTLPSPRRLTQPGPPAAARIESIAGDALSLTFTLASGENLRDAILGPLEAAGMAAATVRIEGLRLRSMHYVRPAASPDDEHVAFYSEPHRIDEPITIELACATVGRRDGGPFIHCHAMWRTANGHWQGGHIFSDQVIVAHDAVARAWGIANAEMRADFDAETNFTLFRPVPVDAPREPVSTPTGRRCVVARIRPNEDLVQSIEQVCREHGLRAATIRGSVGSIVGARFENAAPVDDIATEIFVLDGVVAEAANGPRATLDIALIDPRGNIHQGRVVRGDNPVLICFELFLEESRDVGTGA</sequence>